<name>A0A494TNV4_SPHPE</name>
<sequence length="156" mass="16298">MSRLAAILAGLTPEMESPAAALPTAAEVKAARRLAQRKAAEAAAVAADLKAEKAAQAAEAAELRRNPARLWVQVATGNNERGLPSTWARIRDDNETALKGRGAWSVPFKATNRLLVGPMKTPAEARALVNALAKSGVSANTFSSEAGQEVMRVGGK</sequence>
<dbReference type="EMBL" id="CP032829">
    <property type="protein sequence ID" value="AYJ87158.1"/>
    <property type="molecule type" value="Genomic_DNA"/>
</dbReference>
<dbReference type="InterPro" id="IPR007730">
    <property type="entry name" value="SPOR-like_dom"/>
</dbReference>
<dbReference type="RefSeq" id="WP_121154172.1">
    <property type="nucleotide sequence ID" value="NZ_CP032829.1"/>
</dbReference>
<dbReference type="OrthoDB" id="7398646at2"/>
<feature type="domain" description="SPOR" evidence="2">
    <location>
        <begin position="64"/>
        <end position="145"/>
    </location>
</feature>
<dbReference type="GO" id="GO:0042834">
    <property type="term" value="F:peptidoglycan binding"/>
    <property type="evidence" value="ECO:0007669"/>
    <property type="project" value="InterPro"/>
</dbReference>
<dbReference type="Proteomes" id="UP000276254">
    <property type="component" value="Chromosome"/>
</dbReference>
<evidence type="ECO:0000256" key="1">
    <source>
        <dbReference type="SAM" id="Coils"/>
    </source>
</evidence>
<proteinExistence type="predicted"/>
<dbReference type="InterPro" id="IPR036680">
    <property type="entry name" value="SPOR-like_sf"/>
</dbReference>
<keyword evidence="4" id="KW-1185">Reference proteome</keyword>
<dbReference type="AlphaFoldDB" id="A0A494TNV4"/>
<dbReference type="Pfam" id="PF05036">
    <property type="entry name" value="SPOR"/>
    <property type="match status" value="1"/>
</dbReference>
<organism evidence="3 4">
    <name type="scientific">Sphingomonas paeninsulae</name>
    <dbReference type="NCBI Taxonomy" id="2319844"/>
    <lineage>
        <taxon>Bacteria</taxon>
        <taxon>Pseudomonadati</taxon>
        <taxon>Pseudomonadota</taxon>
        <taxon>Alphaproteobacteria</taxon>
        <taxon>Sphingomonadales</taxon>
        <taxon>Sphingomonadaceae</taxon>
        <taxon>Sphingomonas</taxon>
    </lineage>
</organism>
<feature type="coiled-coil region" evidence="1">
    <location>
        <begin position="32"/>
        <end position="66"/>
    </location>
</feature>
<dbReference type="PROSITE" id="PS51724">
    <property type="entry name" value="SPOR"/>
    <property type="match status" value="1"/>
</dbReference>
<gene>
    <name evidence="3" type="ORF">D3Y57_16015</name>
</gene>
<protein>
    <recommendedName>
        <fullName evidence="2">SPOR domain-containing protein</fullName>
    </recommendedName>
</protein>
<dbReference type="KEGG" id="spha:D3Y57_16015"/>
<dbReference type="SUPFAM" id="SSF110997">
    <property type="entry name" value="Sporulation related repeat"/>
    <property type="match status" value="1"/>
</dbReference>
<evidence type="ECO:0000259" key="2">
    <source>
        <dbReference type="PROSITE" id="PS51724"/>
    </source>
</evidence>
<evidence type="ECO:0000313" key="3">
    <source>
        <dbReference type="EMBL" id="AYJ87158.1"/>
    </source>
</evidence>
<accession>A0A494TNV4</accession>
<reference evidence="3 4" key="1">
    <citation type="submission" date="2018-09" db="EMBL/GenBank/DDBJ databases">
        <title>Sphingomonas peninsula sp. nov., isolated from fildes peninsula, Antarctic soil.</title>
        <authorList>
            <person name="Yingchao G."/>
        </authorList>
    </citation>
    <scope>NUCLEOTIDE SEQUENCE [LARGE SCALE GENOMIC DNA]</scope>
    <source>
        <strain evidence="3 4">YZ-8</strain>
    </source>
</reference>
<evidence type="ECO:0000313" key="4">
    <source>
        <dbReference type="Proteomes" id="UP000276254"/>
    </source>
</evidence>
<keyword evidence="1" id="KW-0175">Coiled coil</keyword>